<reference evidence="2 3" key="1">
    <citation type="journal article" date="2019" name="Environ. Microbiol.">
        <title>At the nexus of three kingdoms: the genome of the mycorrhizal fungus Gigaspora margarita provides insights into plant, endobacterial and fungal interactions.</title>
        <authorList>
            <person name="Venice F."/>
            <person name="Ghignone S."/>
            <person name="Salvioli di Fossalunga A."/>
            <person name="Amselem J."/>
            <person name="Novero M."/>
            <person name="Xianan X."/>
            <person name="Sedzielewska Toro K."/>
            <person name="Morin E."/>
            <person name="Lipzen A."/>
            <person name="Grigoriev I.V."/>
            <person name="Henrissat B."/>
            <person name="Martin F.M."/>
            <person name="Bonfante P."/>
        </authorList>
    </citation>
    <scope>NUCLEOTIDE SEQUENCE [LARGE SCALE GENOMIC DNA]</scope>
    <source>
        <strain evidence="2 3">BEG34</strain>
    </source>
</reference>
<evidence type="ECO:0000256" key="1">
    <source>
        <dbReference type="SAM" id="MobiDB-lite"/>
    </source>
</evidence>
<dbReference type="Proteomes" id="UP000439903">
    <property type="component" value="Unassembled WGS sequence"/>
</dbReference>
<dbReference type="GO" id="GO:0004386">
    <property type="term" value="F:helicase activity"/>
    <property type="evidence" value="ECO:0007669"/>
    <property type="project" value="UniProtKB-KW"/>
</dbReference>
<keyword evidence="3" id="KW-1185">Reference proteome</keyword>
<feature type="compositionally biased region" description="Low complexity" evidence="1">
    <location>
        <begin position="22"/>
        <end position="45"/>
    </location>
</feature>
<evidence type="ECO:0000313" key="3">
    <source>
        <dbReference type="Proteomes" id="UP000439903"/>
    </source>
</evidence>
<feature type="region of interest" description="Disordered" evidence="1">
    <location>
        <begin position="1"/>
        <end position="51"/>
    </location>
</feature>
<organism evidence="2 3">
    <name type="scientific">Gigaspora margarita</name>
    <dbReference type="NCBI Taxonomy" id="4874"/>
    <lineage>
        <taxon>Eukaryota</taxon>
        <taxon>Fungi</taxon>
        <taxon>Fungi incertae sedis</taxon>
        <taxon>Mucoromycota</taxon>
        <taxon>Glomeromycotina</taxon>
        <taxon>Glomeromycetes</taxon>
        <taxon>Diversisporales</taxon>
        <taxon>Gigasporaceae</taxon>
        <taxon>Gigaspora</taxon>
    </lineage>
</organism>
<dbReference type="AlphaFoldDB" id="A0A8H3WYX1"/>
<dbReference type="OrthoDB" id="2373574at2759"/>
<proteinExistence type="predicted"/>
<keyword evidence="2" id="KW-0067">ATP-binding</keyword>
<keyword evidence="2" id="KW-0347">Helicase</keyword>
<sequence length="669" mass="77119">MSKQNAQLERYGGGETDDYSSDSDNFSDNTSECRSNNSEYGSNYESDTETSITKLPISQLSKVEEQISNTTYSTEQVSSIYYRRQENFDEKFTKQVLINKIHEIASSPARDITDKKDAPQEDMKAKGIKARDVFIRICCSFIKALYQILDCSWEEILKRLVIATSSDSSKCSYHLLYAPVLLIDYQELKEFIELVYKLTGEKYDKFIDRGLPGRNFNLRLIGFVKKDRVKRIFQFSLDNGIEKINIQKKITMDRDALKKYANIVLQKYSEYLGSWDIEEKNSQCKTVMNQGKFLVDGPKFLWPFLEMLAWAKYDSPLTVTETCEERYIKSLPKEGDVYIGSPWGTGKTYTLEHLTIPDAINLLALSTRHTYFSAVRVRLNLKSYCDIDTKEINLPEHQRVMRHIIVMDNDLTNLNIEWIKSLQSTELWNWAKQMSTLPFEERKSASLICHLRKDVQGIVYTLSTDFPELRIKKYHGSVYVRKILVLSFIWMENGRFSQKADMVVSIIEVAPKSEKDSVLLTEAVKICSSVIKAEKISKIANANILNYEMSCTPVKDIDDRNRYKVNNVKTCLNSPELIQYLQNLVPKMAQVFDNTDASHSTKKSGLKSDKAKLGLLNSALSAIYRIKFKTTNNKNTHYHLVRAFDNEDAPKLLPYQTEEGPFYEDGEDM</sequence>
<keyword evidence="2" id="KW-0378">Hydrolase</keyword>
<protein>
    <submittedName>
        <fullName evidence="2">Superfamily I DNA and RNA helicases: PROVISIONAL</fullName>
    </submittedName>
</protein>
<comment type="caution">
    <text evidence="2">The sequence shown here is derived from an EMBL/GenBank/DDBJ whole genome shotgun (WGS) entry which is preliminary data.</text>
</comment>
<accession>A0A8H3WYX1</accession>
<dbReference type="EMBL" id="WTPW01002629">
    <property type="protein sequence ID" value="KAF0373855.1"/>
    <property type="molecule type" value="Genomic_DNA"/>
</dbReference>
<gene>
    <name evidence="2" type="ORF">F8M41_012940</name>
</gene>
<keyword evidence="2" id="KW-0547">Nucleotide-binding</keyword>
<name>A0A8H3WYX1_GIGMA</name>
<evidence type="ECO:0000313" key="2">
    <source>
        <dbReference type="EMBL" id="KAF0373855.1"/>
    </source>
</evidence>